<keyword evidence="3" id="KW-1185">Reference proteome</keyword>
<feature type="compositionally biased region" description="Basic and acidic residues" evidence="1">
    <location>
        <begin position="1"/>
        <end position="22"/>
    </location>
</feature>
<dbReference type="EMBL" id="JACSDY010000003">
    <property type="protein sequence ID" value="KAF7431363.1"/>
    <property type="molecule type" value="Genomic_DNA"/>
</dbReference>
<gene>
    <name evidence="2" type="ORF">H0235_004287</name>
</gene>
<sequence length="159" mass="17247">MKKIQMERHRRGETARELKDDDVNVQSAPTAVAPPPPPPPPPPSAVALVAVVAATEQPEGVCSVFISAPNEFARALRLISNILKNANALLDLKLTGKINCIAIDYESGDGNPISIDIGGEIIILSLKILNDFLQNYENDVSPFAVRKDIVSWLNSPKRN</sequence>
<dbReference type="Proteomes" id="UP000600918">
    <property type="component" value="Unassembled WGS sequence"/>
</dbReference>
<evidence type="ECO:0000256" key="1">
    <source>
        <dbReference type="SAM" id="MobiDB-lite"/>
    </source>
</evidence>
<name>A0A834P6Z2_VESPE</name>
<organism evidence="2 3">
    <name type="scientific">Vespula pensylvanica</name>
    <name type="common">Western yellow jacket</name>
    <name type="synonym">Wasp</name>
    <dbReference type="NCBI Taxonomy" id="30213"/>
    <lineage>
        <taxon>Eukaryota</taxon>
        <taxon>Metazoa</taxon>
        <taxon>Ecdysozoa</taxon>
        <taxon>Arthropoda</taxon>
        <taxon>Hexapoda</taxon>
        <taxon>Insecta</taxon>
        <taxon>Pterygota</taxon>
        <taxon>Neoptera</taxon>
        <taxon>Endopterygota</taxon>
        <taxon>Hymenoptera</taxon>
        <taxon>Apocrita</taxon>
        <taxon>Aculeata</taxon>
        <taxon>Vespoidea</taxon>
        <taxon>Vespidae</taxon>
        <taxon>Vespinae</taxon>
        <taxon>Vespula</taxon>
    </lineage>
</organism>
<comment type="caution">
    <text evidence="2">The sequence shown here is derived from an EMBL/GenBank/DDBJ whole genome shotgun (WGS) entry which is preliminary data.</text>
</comment>
<feature type="region of interest" description="Disordered" evidence="1">
    <location>
        <begin position="1"/>
        <end position="43"/>
    </location>
</feature>
<dbReference type="SUPFAM" id="SSF101447">
    <property type="entry name" value="Formin homology 2 domain (FH2 domain)"/>
    <property type="match status" value="1"/>
</dbReference>
<evidence type="ECO:0000313" key="2">
    <source>
        <dbReference type="EMBL" id="KAF7431363.1"/>
    </source>
</evidence>
<accession>A0A834P6Z2</accession>
<evidence type="ECO:0000313" key="3">
    <source>
        <dbReference type="Proteomes" id="UP000600918"/>
    </source>
</evidence>
<feature type="compositionally biased region" description="Pro residues" evidence="1">
    <location>
        <begin position="32"/>
        <end position="43"/>
    </location>
</feature>
<proteinExistence type="predicted"/>
<reference evidence="2" key="1">
    <citation type="journal article" date="2020" name="G3 (Bethesda)">
        <title>High-Quality Assemblies for Three Invasive Social Wasps from the &lt;i&gt;Vespula&lt;/i&gt; Genus.</title>
        <authorList>
            <person name="Harrop T.W.R."/>
            <person name="Guhlin J."/>
            <person name="McLaughlin G.M."/>
            <person name="Permina E."/>
            <person name="Stockwell P."/>
            <person name="Gilligan J."/>
            <person name="Le Lec M.F."/>
            <person name="Gruber M.A.M."/>
            <person name="Quinn O."/>
            <person name="Lovegrove M."/>
            <person name="Duncan E.J."/>
            <person name="Remnant E.J."/>
            <person name="Van Eeckhoven J."/>
            <person name="Graham B."/>
            <person name="Knapp R.A."/>
            <person name="Langford K.W."/>
            <person name="Kronenberg Z."/>
            <person name="Press M.O."/>
            <person name="Eacker S.M."/>
            <person name="Wilson-Rankin E.E."/>
            <person name="Purcell J."/>
            <person name="Lester P.J."/>
            <person name="Dearden P.K."/>
        </authorList>
    </citation>
    <scope>NUCLEOTIDE SEQUENCE</scope>
    <source>
        <strain evidence="2">Volc-1</strain>
    </source>
</reference>
<protein>
    <submittedName>
        <fullName evidence="2">Uncharacterized protein</fullName>
    </submittedName>
</protein>
<dbReference type="AlphaFoldDB" id="A0A834P6Z2"/>